<accession>A0AAN6M275</accession>
<evidence type="ECO:0000256" key="1">
    <source>
        <dbReference type="ARBA" id="ARBA00010815"/>
    </source>
</evidence>
<evidence type="ECO:0000256" key="5">
    <source>
        <dbReference type="ARBA" id="ARBA00023098"/>
    </source>
</evidence>
<dbReference type="EMBL" id="WVTA01000005">
    <property type="protein sequence ID" value="KAK3209894.1"/>
    <property type="molecule type" value="Genomic_DNA"/>
</dbReference>
<evidence type="ECO:0000313" key="7">
    <source>
        <dbReference type="EMBL" id="KAK3209894.1"/>
    </source>
</evidence>
<dbReference type="InterPro" id="IPR003333">
    <property type="entry name" value="CMAS"/>
</dbReference>
<keyword evidence="8" id="KW-1185">Reference proteome</keyword>
<reference evidence="7 8" key="1">
    <citation type="submission" date="2021-02" db="EMBL/GenBank/DDBJ databases">
        <title>Genome assembly of Pseudopithomyces chartarum.</title>
        <authorList>
            <person name="Jauregui R."/>
            <person name="Singh J."/>
            <person name="Voisey C."/>
        </authorList>
    </citation>
    <scope>NUCLEOTIDE SEQUENCE [LARGE SCALE GENOMIC DNA]</scope>
    <source>
        <strain evidence="7 8">AGR01</strain>
    </source>
</reference>
<dbReference type="InterPro" id="IPR050723">
    <property type="entry name" value="CFA/CMAS"/>
</dbReference>
<proteinExistence type="inferred from homology"/>
<dbReference type="Pfam" id="PF02353">
    <property type="entry name" value="CMAS"/>
    <property type="match status" value="1"/>
</dbReference>
<evidence type="ECO:0000259" key="6">
    <source>
        <dbReference type="Pfam" id="PF25371"/>
    </source>
</evidence>
<dbReference type="CDD" id="cd02440">
    <property type="entry name" value="AdoMet_MTases"/>
    <property type="match status" value="1"/>
</dbReference>
<dbReference type="Pfam" id="PF25371">
    <property type="entry name" value="DUF7884"/>
    <property type="match status" value="1"/>
</dbReference>
<dbReference type="GO" id="GO:0008168">
    <property type="term" value="F:methyltransferase activity"/>
    <property type="evidence" value="ECO:0007669"/>
    <property type="project" value="UniProtKB-KW"/>
</dbReference>
<dbReference type="AlphaFoldDB" id="A0AAN6M275"/>
<comment type="similarity">
    <text evidence="1">Belongs to the CFA/CMAS family.</text>
</comment>
<dbReference type="GO" id="GO:0032259">
    <property type="term" value="P:methylation"/>
    <property type="evidence" value="ECO:0007669"/>
    <property type="project" value="UniProtKB-KW"/>
</dbReference>
<evidence type="ECO:0000313" key="8">
    <source>
        <dbReference type="Proteomes" id="UP001280581"/>
    </source>
</evidence>
<feature type="domain" description="DUF7884" evidence="6">
    <location>
        <begin position="21"/>
        <end position="85"/>
    </location>
</feature>
<dbReference type="InterPro" id="IPR029063">
    <property type="entry name" value="SAM-dependent_MTases_sf"/>
</dbReference>
<evidence type="ECO:0000256" key="3">
    <source>
        <dbReference type="ARBA" id="ARBA00022679"/>
    </source>
</evidence>
<dbReference type="GO" id="GO:0008610">
    <property type="term" value="P:lipid biosynthetic process"/>
    <property type="evidence" value="ECO:0007669"/>
    <property type="project" value="InterPro"/>
</dbReference>
<dbReference type="InterPro" id="IPR057206">
    <property type="entry name" value="DUF7884"/>
</dbReference>
<gene>
    <name evidence="7" type="ORF">GRF29_44g937798</name>
</gene>
<name>A0AAN6M275_9PLEO</name>
<evidence type="ECO:0000256" key="2">
    <source>
        <dbReference type="ARBA" id="ARBA00022603"/>
    </source>
</evidence>
<keyword evidence="4" id="KW-0949">S-adenosyl-L-methionine</keyword>
<dbReference type="PANTHER" id="PTHR43667">
    <property type="entry name" value="CYCLOPROPANE-FATTY-ACYL-PHOSPHOLIPID SYNTHASE"/>
    <property type="match status" value="1"/>
</dbReference>
<evidence type="ECO:0000256" key="4">
    <source>
        <dbReference type="ARBA" id="ARBA00022691"/>
    </source>
</evidence>
<comment type="caution">
    <text evidence="7">The sequence shown here is derived from an EMBL/GenBank/DDBJ whole genome shotgun (WGS) entry which is preliminary data.</text>
</comment>
<protein>
    <recommendedName>
        <fullName evidence="6">DUF7884 domain-containing protein</fullName>
    </recommendedName>
</protein>
<organism evidence="7 8">
    <name type="scientific">Pseudopithomyces chartarum</name>
    <dbReference type="NCBI Taxonomy" id="1892770"/>
    <lineage>
        <taxon>Eukaryota</taxon>
        <taxon>Fungi</taxon>
        <taxon>Dikarya</taxon>
        <taxon>Ascomycota</taxon>
        <taxon>Pezizomycotina</taxon>
        <taxon>Dothideomycetes</taxon>
        <taxon>Pleosporomycetidae</taxon>
        <taxon>Pleosporales</taxon>
        <taxon>Massarineae</taxon>
        <taxon>Didymosphaeriaceae</taxon>
        <taxon>Pseudopithomyces</taxon>
    </lineage>
</organism>
<keyword evidence="5" id="KW-0443">Lipid metabolism</keyword>
<keyword evidence="2" id="KW-0489">Methyltransferase</keyword>
<keyword evidence="3" id="KW-0808">Transferase</keyword>
<dbReference type="Gene3D" id="3.40.50.150">
    <property type="entry name" value="Vaccinia Virus protein VP39"/>
    <property type="match status" value="1"/>
</dbReference>
<sequence length="399" mass="45601">MVPAQSPFTLPRTGLAPLLASLDIPGEIELPNGTIHSFGDGRPIYRVAFRSQEALRTPMTERSIAEAYVKGRIDIEGHIMSLFNAREHLRDKVPLRQKIQFVSDFLRTATSMNTKAIGEHYSYGNDLYLTFIDKSYRLYSHGIFQKSDSTIENASEHKLESMFQKLGLKKGMRLLDIGGGWGGVTQYCGARGIHVTTLTIAKDSHEFISRLIKERNLPGEVILEDFLDHEPTAPYDHAVMFGVIEHIPNYRRFAKRVWKILKPGGRIYLDGSAAIEKFDVSSFTRDYIWHGTHTYMTVQDVITEILYNGFELIEVSRETRDYGLTMLEWAKRLDANKGEIVAKWGEETYRIFRMFLWGGAHAFRVNSLQAYHLVAERTLSAGPRPSLVRRMKHFVGNLR</sequence>
<dbReference type="PANTHER" id="PTHR43667:SF1">
    <property type="entry name" value="CYCLOPROPANE-FATTY-ACYL-PHOSPHOLIPID SYNTHASE"/>
    <property type="match status" value="1"/>
</dbReference>
<dbReference type="PIRSF" id="PIRSF003085">
    <property type="entry name" value="CMAS"/>
    <property type="match status" value="1"/>
</dbReference>
<dbReference type="Proteomes" id="UP001280581">
    <property type="component" value="Unassembled WGS sequence"/>
</dbReference>
<dbReference type="SUPFAM" id="SSF53335">
    <property type="entry name" value="S-adenosyl-L-methionine-dependent methyltransferases"/>
    <property type="match status" value="1"/>
</dbReference>